<name>A0A9N8WHK3_9GLOM</name>
<evidence type="ECO:0000256" key="1">
    <source>
        <dbReference type="SAM" id="MobiDB-lite"/>
    </source>
</evidence>
<feature type="compositionally biased region" description="Polar residues" evidence="1">
    <location>
        <begin position="48"/>
        <end position="69"/>
    </location>
</feature>
<organism evidence="2 3">
    <name type="scientific">Racocetra fulgida</name>
    <dbReference type="NCBI Taxonomy" id="60492"/>
    <lineage>
        <taxon>Eukaryota</taxon>
        <taxon>Fungi</taxon>
        <taxon>Fungi incertae sedis</taxon>
        <taxon>Mucoromycota</taxon>
        <taxon>Glomeromycotina</taxon>
        <taxon>Glomeromycetes</taxon>
        <taxon>Diversisporales</taxon>
        <taxon>Gigasporaceae</taxon>
        <taxon>Racocetra</taxon>
    </lineage>
</organism>
<accession>A0A9N8WHK3</accession>
<reference evidence="2" key="1">
    <citation type="submission" date="2021-06" db="EMBL/GenBank/DDBJ databases">
        <authorList>
            <person name="Kallberg Y."/>
            <person name="Tangrot J."/>
            <person name="Rosling A."/>
        </authorList>
    </citation>
    <scope>NUCLEOTIDE SEQUENCE</scope>
    <source>
        <strain evidence="2">IN212</strain>
    </source>
</reference>
<dbReference type="EMBL" id="CAJVPZ010001340">
    <property type="protein sequence ID" value="CAG8490072.1"/>
    <property type="molecule type" value="Genomic_DNA"/>
</dbReference>
<protein>
    <submittedName>
        <fullName evidence="2">4819_t:CDS:1</fullName>
    </submittedName>
</protein>
<evidence type="ECO:0000313" key="3">
    <source>
        <dbReference type="Proteomes" id="UP000789396"/>
    </source>
</evidence>
<comment type="caution">
    <text evidence="2">The sequence shown here is derived from an EMBL/GenBank/DDBJ whole genome shotgun (WGS) entry which is preliminary data.</text>
</comment>
<proteinExistence type="predicted"/>
<gene>
    <name evidence="2" type="ORF">RFULGI_LOCUS1942</name>
</gene>
<evidence type="ECO:0000313" key="2">
    <source>
        <dbReference type="EMBL" id="CAG8490072.1"/>
    </source>
</evidence>
<dbReference type="AlphaFoldDB" id="A0A9N8WHK3"/>
<keyword evidence="3" id="KW-1185">Reference proteome</keyword>
<dbReference type="Proteomes" id="UP000789396">
    <property type="component" value="Unassembled WGS sequence"/>
</dbReference>
<dbReference type="OrthoDB" id="10586035at2759"/>
<sequence>MIKAHIQDIAPSPKCNNIIPSSRFKKMIPPQSIVTNSAIGDNDDEIDTQSISSNENDSPSRHNSFTSYTNIDDNNNNDKFKLSATIHQMRSSKSSRITTRLLATSSDEIEVDDSINAQSSNLLLSPVEQNGNNTSKY</sequence>
<feature type="region of interest" description="Disordered" evidence="1">
    <location>
        <begin position="29"/>
        <end position="78"/>
    </location>
</feature>